<dbReference type="RefSeq" id="WP_161817015.1">
    <property type="nucleotide sequence ID" value="NZ_JAACJS010000002.1"/>
</dbReference>
<accession>A0ABW9ZNN7</accession>
<dbReference type="Gene3D" id="3.40.50.620">
    <property type="entry name" value="HUPs"/>
    <property type="match status" value="2"/>
</dbReference>
<dbReference type="InterPro" id="IPR006015">
    <property type="entry name" value="Universal_stress_UspA"/>
</dbReference>
<dbReference type="CDD" id="cd00293">
    <property type="entry name" value="USP-like"/>
    <property type="match status" value="1"/>
</dbReference>
<keyword evidence="4" id="KW-1185">Reference proteome</keyword>
<evidence type="ECO:0000259" key="2">
    <source>
        <dbReference type="Pfam" id="PF00582"/>
    </source>
</evidence>
<evidence type="ECO:0000256" key="1">
    <source>
        <dbReference type="ARBA" id="ARBA00008791"/>
    </source>
</evidence>
<dbReference type="SUPFAM" id="SSF52402">
    <property type="entry name" value="Adenine nucleotide alpha hydrolases-like"/>
    <property type="match status" value="2"/>
</dbReference>
<dbReference type="EMBL" id="JAACJS010000002">
    <property type="protein sequence ID" value="NCI48700.1"/>
    <property type="molecule type" value="Genomic_DNA"/>
</dbReference>
<name>A0ABW9ZNN7_9BACT</name>
<gene>
    <name evidence="3" type="ORF">GWC95_02105</name>
</gene>
<dbReference type="PANTHER" id="PTHR46268:SF6">
    <property type="entry name" value="UNIVERSAL STRESS PROTEIN UP12"/>
    <property type="match status" value="1"/>
</dbReference>
<proteinExistence type="inferred from homology"/>
<dbReference type="PANTHER" id="PTHR46268">
    <property type="entry name" value="STRESS RESPONSE PROTEIN NHAX"/>
    <property type="match status" value="1"/>
</dbReference>
<dbReference type="Pfam" id="PF00582">
    <property type="entry name" value="Usp"/>
    <property type="match status" value="1"/>
</dbReference>
<comment type="caution">
    <text evidence="3">The sequence shown here is derived from an EMBL/GenBank/DDBJ whole genome shotgun (WGS) entry which is preliminary data.</text>
</comment>
<feature type="domain" description="UspA" evidence="2">
    <location>
        <begin position="2"/>
        <end position="143"/>
    </location>
</feature>
<organism evidence="3 4">
    <name type="scientific">Sediminibacterium roseum</name>
    <dbReference type="NCBI Taxonomy" id="1978412"/>
    <lineage>
        <taxon>Bacteria</taxon>
        <taxon>Pseudomonadati</taxon>
        <taxon>Bacteroidota</taxon>
        <taxon>Chitinophagia</taxon>
        <taxon>Chitinophagales</taxon>
        <taxon>Chitinophagaceae</taxon>
        <taxon>Sediminibacterium</taxon>
    </lineage>
</organism>
<comment type="similarity">
    <text evidence="1">Belongs to the universal stress protein A family.</text>
</comment>
<sequence length="277" mass="30413">MQSILLPTDFSPTAKNAARYALELAKQLGIPRIVLYHSYEIPLTIDPISPGVQMLDMESVKANAAKSLENFEVQVKAFAGDIQVEHLNEYGALADGLDEVCTKTNAALVVMGITGGSVLEEKLIGSNTVSVAKHTRVPVIIVPAGASFNRVRSVMLASDFERADTTVPVQRIKQFIDRAGAKFFVFHVENKEPVTLPSEVMGEDFAVHDVLQELHPEYHFTENKNFAEAVNDFVTEHAIDLVISVPKEHGFFAGLFAGNHTKILAFHSHVPVMVVHK</sequence>
<dbReference type="Proteomes" id="UP000753802">
    <property type="component" value="Unassembled WGS sequence"/>
</dbReference>
<reference evidence="3 4" key="1">
    <citation type="submission" date="2020-01" db="EMBL/GenBank/DDBJ databases">
        <title>Genome analysis.</title>
        <authorList>
            <person name="Wu S."/>
            <person name="Wang G."/>
        </authorList>
    </citation>
    <scope>NUCLEOTIDE SEQUENCE [LARGE SCALE GENOMIC DNA]</scope>
    <source>
        <strain evidence="3 4">SYL130</strain>
    </source>
</reference>
<evidence type="ECO:0000313" key="4">
    <source>
        <dbReference type="Proteomes" id="UP000753802"/>
    </source>
</evidence>
<dbReference type="InterPro" id="IPR014729">
    <property type="entry name" value="Rossmann-like_a/b/a_fold"/>
</dbReference>
<protein>
    <submittedName>
        <fullName evidence="3">Universal stress protein</fullName>
    </submittedName>
</protein>
<dbReference type="PRINTS" id="PR01438">
    <property type="entry name" value="UNVRSLSTRESS"/>
</dbReference>
<evidence type="ECO:0000313" key="3">
    <source>
        <dbReference type="EMBL" id="NCI48700.1"/>
    </source>
</evidence>
<dbReference type="InterPro" id="IPR006016">
    <property type="entry name" value="UspA"/>
</dbReference>